<evidence type="ECO:0000256" key="1">
    <source>
        <dbReference type="ARBA" id="ARBA00022729"/>
    </source>
</evidence>
<keyword evidence="2" id="KW-0472">Membrane</keyword>
<comment type="caution">
    <text evidence="4">The sequence shown here is derived from an EMBL/GenBank/DDBJ whole genome shotgun (WGS) entry which is preliminary data.</text>
</comment>
<feature type="transmembrane region" description="Helical" evidence="2">
    <location>
        <begin position="30"/>
        <end position="51"/>
    </location>
</feature>
<evidence type="ECO:0000259" key="3">
    <source>
        <dbReference type="Pfam" id="PF13505"/>
    </source>
</evidence>
<keyword evidence="5" id="KW-1185">Reference proteome</keyword>
<reference evidence="4 5" key="1">
    <citation type="submission" date="2018-12" db="EMBL/GenBank/DDBJ databases">
        <authorList>
            <person name="Feng G."/>
            <person name="Zhu H."/>
        </authorList>
    </citation>
    <scope>NUCLEOTIDE SEQUENCE [LARGE SCALE GENOMIC DNA]</scope>
    <source>
        <strain evidence="4 5">LMG 26000</strain>
    </source>
</reference>
<dbReference type="Pfam" id="PF13505">
    <property type="entry name" value="OMP_b-brl"/>
    <property type="match status" value="1"/>
</dbReference>
<protein>
    <recommendedName>
        <fullName evidence="3">Outer membrane protein beta-barrel domain-containing protein</fullName>
    </recommendedName>
</protein>
<proteinExistence type="predicted"/>
<dbReference type="Gene3D" id="2.40.160.20">
    <property type="match status" value="1"/>
</dbReference>
<name>A0A3R9P5M9_9BACT</name>
<dbReference type="EMBL" id="RWIU01000002">
    <property type="protein sequence ID" value="RSK44810.1"/>
    <property type="molecule type" value="Genomic_DNA"/>
</dbReference>
<keyword evidence="2" id="KW-0812">Transmembrane</keyword>
<dbReference type="InterPro" id="IPR027385">
    <property type="entry name" value="Beta-barrel_OMP"/>
</dbReference>
<keyword evidence="2" id="KW-1133">Transmembrane helix</keyword>
<sequence>MLRQAISGEYCNDSERTKLLLLFVCRSQPALLYFLLFMLSRSVGIGAALLITPLLSLAQTTTPEVPRYYVGLSAFTSSNQRLSRELDASKWPPLQLTLGYQFRPRLAVQVSAAYSNSAGSSTNNILDIYGGSAGTYRIDYRNTALSITALGRYTLTRRLSRRFQLDALGGFTLDRATYQSEGFYPALGNPAESIPFRRASDVNQYSLNVGPSLRYRLVGGLEAVAEGTVNMDLRSPRVVTTSGAVGVRYRFGR</sequence>
<dbReference type="OrthoDB" id="886433at2"/>
<dbReference type="AlphaFoldDB" id="A0A3R9P5M9"/>
<dbReference type="InterPro" id="IPR011250">
    <property type="entry name" value="OMP/PagP_B-barrel"/>
</dbReference>
<evidence type="ECO:0000313" key="5">
    <source>
        <dbReference type="Proteomes" id="UP000270291"/>
    </source>
</evidence>
<dbReference type="SUPFAM" id="SSF56925">
    <property type="entry name" value="OMPA-like"/>
    <property type="match status" value="1"/>
</dbReference>
<keyword evidence="1" id="KW-0732">Signal</keyword>
<dbReference type="Proteomes" id="UP000270291">
    <property type="component" value="Unassembled WGS sequence"/>
</dbReference>
<evidence type="ECO:0000313" key="4">
    <source>
        <dbReference type="EMBL" id="RSK44810.1"/>
    </source>
</evidence>
<accession>A0A3R9P5M9</accession>
<feature type="domain" description="Outer membrane protein beta-barrel" evidence="3">
    <location>
        <begin position="48"/>
        <end position="251"/>
    </location>
</feature>
<organism evidence="4 5">
    <name type="scientific">Hymenobacter perfusus</name>
    <dbReference type="NCBI Taxonomy" id="1236770"/>
    <lineage>
        <taxon>Bacteria</taxon>
        <taxon>Pseudomonadati</taxon>
        <taxon>Bacteroidota</taxon>
        <taxon>Cytophagia</taxon>
        <taxon>Cytophagales</taxon>
        <taxon>Hymenobacteraceae</taxon>
        <taxon>Hymenobacter</taxon>
    </lineage>
</organism>
<gene>
    <name evidence="4" type="ORF">EI293_09905</name>
</gene>
<evidence type="ECO:0000256" key="2">
    <source>
        <dbReference type="SAM" id="Phobius"/>
    </source>
</evidence>